<dbReference type="EMBL" id="CAJNJQ010001915">
    <property type="protein sequence ID" value="CAE7154612.1"/>
    <property type="molecule type" value="Genomic_DNA"/>
</dbReference>
<sequence length="270" mass="29529">RCESRPLSHGKNRLTTTHHPLWSALDILVSLHVSNRLPDALPSLRLPTRPAESAASTMDMLPVDGSQRLLCNAPRKPSPARLPHHLRLATYVDPSARALHFEPVTQDVRAGGAILRISCFTDKVGAAAMQPNSTKVRSKVASRAHTDICAIGDHEDGPKVRLTRTHPTSLVLSSSDCALSRSFWDSARANKKERGVLNEGESSHKPDITKAKQFFDQPQSQPTPTTTTIKTNTKADSSEAGSTPISSFTRAHRSRTETKMKGYVNITGYK</sequence>
<evidence type="ECO:0000313" key="2">
    <source>
        <dbReference type="EMBL" id="CAE7154612.1"/>
    </source>
</evidence>
<dbReference type="AlphaFoldDB" id="A0A8H3E3I1"/>
<accession>A0A8H3E3I1</accession>
<protein>
    <submittedName>
        <fullName evidence="2">Uncharacterized protein</fullName>
    </submittedName>
</protein>
<proteinExistence type="predicted"/>
<comment type="caution">
    <text evidence="2">The sequence shown here is derived from an EMBL/GenBank/DDBJ whole genome shotgun (WGS) entry which is preliminary data.</text>
</comment>
<feature type="region of interest" description="Disordered" evidence="1">
    <location>
        <begin position="215"/>
        <end position="259"/>
    </location>
</feature>
<reference evidence="2" key="1">
    <citation type="submission" date="2021-01" db="EMBL/GenBank/DDBJ databases">
        <authorList>
            <person name="Kaushik A."/>
        </authorList>
    </citation>
    <scope>NUCLEOTIDE SEQUENCE</scope>
    <source>
        <strain evidence="2">AG5</strain>
    </source>
</reference>
<evidence type="ECO:0000313" key="3">
    <source>
        <dbReference type="Proteomes" id="UP000663827"/>
    </source>
</evidence>
<name>A0A8H3E3I1_9AGAM</name>
<feature type="compositionally biased region" description="Low complexity" evidence="1">
    <location>
        <begin position="217"/>
        <end position="232"/>
    </location>
</feature>
<organism evidence="2 3">
    <name type="scientific">Rhizoctonia solani</name>
    <dbReference type="NCBI Taxonomy" id="456999"/>
    <lineage>
        <taxon>Eukaryota</taxon>
        <taxon>Fungi</taxon>
        <taxon>Dikarya</taxon>
        <taxon>Basidiomycota</taxon>
        <taxon>Agaricomycotina</taxon>
        <taxon>Agaricomycetes</taxon>
        <taxon>Cantharellales</taxon>
        <taxon>Ceratobasidiaceae</taxon>
        <taxon>Rhizoctonia</taxon>
    </lineage>
</organism>
<evidence type="ECO:0000256" key="1">
    <source>
        <dbReference type="SAM" id="MobiDB-lite"/>
    </source>
</evidence>
<feature type="non-terminal residue" evidence="2">
    <location>
        <position position="1"/>
    </location>
</feature>
<gene>
    <name evidence="2" type="ORF">RDB_LOCUS92435</name>
</gene>
<dbReference type="Proteomes" id="UP000663827">
    <property type="component" value="Unassembled WGS sequence"/>
</dbReference>
<feature type="compositionally biased region" description="Polar residues" evidence="1">
    <location>
        <begin position="239"/>
        <end position="249"/>
    </location>
</feature>